<evidence type="ECO:0000256" key="1">
    <source>
        <dbReference type="ARBA" id="ARBA00004340"/>
    </source>
</evidence>
<evidence type="ECO:0000313" key="6">
    <source>
        <dbReference type="Proteomes" id="UP000735874"/>
    </source>
</evidence>
<comment type="subcellular location">
    <subcellularLocation>
        <location evidence="1">Host cell</location>
    </subcellularLocation>
    <subcellularLocation>
        <location evidence="2">Secreted</location>
    </subcellularLocation>
</comment>
<keyword evidence="3" id="KW-0964">Secreted</keyword>
<sequence length="114" mass="12192">MVTLFCAVVGVAGSAFPVDIDANKSVGHLKDAIKEKNAATITCDAKDLQLFLAKKGGAWLTQLDALEGVSDTSGYKHLQFTDAELRDVGLDSGDLGENTLRMLLQQCLFQGPLH</sequence>
<evidence type="ECO:0000256" key="2">
    <source>
        <dbReference type="ARBA" id="ARBA00004613"/>
    </source>
</evidence>
<dbReference type="AlphaFoldDB" id="A0A8T0XWR8"/>
<proteinExistence type="predicted"/>
<dbReference type="Proteomes" id="UP000735874">
    <property type="component" value="Unassembled WGS sequence"/>
</dbReference>
<organism evidence="5 6">
    <name type="scientific">Phytophthora cactorum</name>
    <dbReference type="NCBI Taxonomy" id="29920"/>
    <lineage>
        <taxon>Eukaryota</taxon>
        <taxon>Sar</taxon>
        <taxon>Stramenopiles</taxon>
        <taxon>Oomycota</taxon>
        <taxon>Peronosporomycetes</taxon>
        <taxon>Peronosporales</taxon>
        <taxon>Peronosporaceae</taxon>
        <taxon>Phytophthora</taxon>
    </lineage>
</organism>
<dbReference type="VEuPathDB" id="FungiDB:PC110_g23497"/>
<dbReference type="GO" id="GO:0005576">
    <property type="term" value="C:extracellular region"/>
    <property type="evidence" value="ECO:0007669"/>
    <property type="project" value="UniProtKB-SubCell"/>
</dbReference>
<gene>
    <name evidence="5" type="ORF">PC113_g25205</name>
</gene>
<reference evidence="5" key="1">
    <citation type="submission" date="2018-10" db="EMBL/GenBank/DDBJ databases">
        <title>Effector identification in a new, highly contiguous assembly of the strawberry crown rot pathogen Phytophthora cactorum.</title>
        <authorList>
            <person name="Armitage A.D."/>
            <person name="Nellist C.F."/>
            <person name="Bates H."/>
            <person name="Vickerstaff R.J."/>
            <person name="Harrison R.J."/>
        </authorList>
    </citation>
    <scope>NUCLEOTIDE SEQUENCE</scope>
    <source>
        <strain evidence="5">15-7</strain>
    </source>
</reference>
<dbReference type="GO" id="GO:0043657">
    <property type="term" value="C:host cell"/>
    <property type="evidence" value="ECO:0007669"/>
    <property type="project" value="UniProtKB-SubCell"/>
</dbReference>
<protein>
    <recommendedName>
        <fullName evidence="4">Crinkler effector protein N-terminal domain-containing protein</fullName>
    </recommendedName>
</protein>
<dbReference type="InterPro" id="IPR045379">
    <property type="entry name" value="Crinkler_N"/>
</dbReference>
<accession>A0A8T0XWR8</accession>
<dbReference type="Pfam" id="PF20147">
    <property type="entry name" value="Crinkler"/>
    <property type="match status" value="1"/>
</dbReference>
<feature type="domain" description="Crinkler effector protein N-terminal" evidence="4">
    <location>
        <begin position="2"/>
        <end position="82"/>
    </location>
</feature>
<comment type="caution">
    <text evidence="5">The sequence shown here is derived from an EMBL/GenBank/DDBJ whole genome shotgun (WGS) entry which is preliminary data.</text>
</comment>
<evidence type="ECO:0000313" key="5">
    <source>
        <dbReference type="EMBL" id="KAG2795927.1"/>
    </source>
</evidence>
<dbReference type="EMBL" id="RCMG01004189">
    <property type="protein sequence ID" value="KAG2795927.1"/>
    <property type="molecule type" value="Genomic_DNA"/>
</dbReference>
<name>A0A8T0XWR8_9STRA</name>
<evidence type="ECO:0000259" key="4">
    <source>
        <dbReference type="Pfam" id="PF20147"/>
    </source>
</evidence>
<evidence type="ECO:0000256" key="3">
    <source>
        <dbReference type="ARBA" id="ARBA00022525"/>
    </source>
</evidence>